<dbReference type="Proteomes" id="UP000504629">
    <property type="component" value="Unplaced"/>
</dbReference>
<dbReference type="InterPro" id="IPR042231">
    <property type="entry name" value="Cho/carn_acyl_trans_2"/>
</dbReference>
<organism evidence="7 8">
    <name type="scientific">Bombyx mandarina</name>
    <name type="common">Wild silk moth</name>
    <name type="synonym">Wild silkworm</name>
    <dbReference type="NCBI Taxonomy" id="7092"/>
    <lineage>
        <taxon>Eukaryota</taxon>
        <taxon>Metazoa</taxon>
        <taxon>Ecdysozoa</taxon>
        <taxon>Arthropoda</taxon>
        <taxon>Hexapoda</taxon>
        <taxon>Insecta</taxon>
        <taxon>Pterygota</taxon>
        <taxon>Neoptera</taxon>
        <taxon>Endopterygota</taxon>
        <taxon>Lepidoptera</taxon>
        <taxon>Glossata</taxon>
        <taxon>Ditrysia</taxon>
        <taxon>Bombycoidea</taxon>
        <taxon>Bombycidae</taxon>
        <taxon>Bombycinae</taxon>
        <taxon>Bombyx</taxon>
    </lineage>
</organism>
<evidence type="ECO:0000256" key="4">
    <source>
        <dbReference type="PIRSR" id="PIRSR600542-1"/>
    </source>
</evidence>
<dbReference type="InterPro" id="IPR023213">
    <property type="entry name" value="CAT-like_dom_sf"/>
</dbReference>
<evidence type="ECO:0000313" key="7">
    <source>
        <dbReference type="Proteomes" id="UP000504629"/>
    </source>
</evidence>
<dbReference type="PROSITE" id="PS00440">
    <property type="entry name" value="ACYLTRANSF_C_2"/>
    <property type="match status" value="1"/>
</dbReference>
<keyword evidence="3 5" id="KW-0012">Acyltransferase</keyword>
<reference evidence="8" key="1">
    <citation type="submission" date="2025-08" db="UniProtKB">
        <authorList>
            <consortium name="RefSeq"/>
        </authorList>
    </citation>
    <scope>IDENTIFICATION</scope>
    <source>
        <tissue evidence="8">Silk gland</tissue>
    </source>
</reference>
<keyword evidence="7" id="KW-1185">Reference proteome</keyword>
<accession>A0A6J2KIW9</accession>
<dbReference type="Gene3D" id="3.30.559.70">
    <property type="entry name" value="Choline/Carnitine o-acyltransferase, domain 2"/>
    <property type="match status" value="1"/>
</dbReference>
<dbReference type="Pfam" id="PF00755">
    <property type="entry name" value="Carn_acyltransf"/>
    <property type="match status" value="1"/>
</dbReference>
<dbReference type="InterPro" id="IPR039551">
    <property type="entry name" value="Cho/carn_acyl_trans"/>
</dbReference>
<dbReference type="GeneID" id="114250974"/>
<feature type="domain" description="Choline/carnitine acyltransferase" evidence="6">
    <location>
        <begin position="125"/>
        <end position="694"/>
    </location>
</feature>
<gene>
    <name evidence="8" type="primary">LOC114250974</name>
</gene>
<evidence type="ECO:0000259" key="6">
    <source>
        <dbReference type="Pfam" id="PF00755"/>
    </source>
</evidence>
<proteinExistence type="inferred from homology"/>
<dbReference type="FunFam" id="3.30.559.70:FF:000002">
    <property type="entry name" value="Carnitine O-acetyltransferase"/>
    <property type="match status" value="1"/>
</dbReference>
<feature type="active site" description="Proton acceptor" evidence="4">
    <location>
        <position position="428"/>
    </location>
</feature>
<dbReference type="OrthoDB" id="240216at2759"/>
<evidence type="ECO:0000256" key="2">
    <source>
        <dbReference type="ARBA" id="ARBA00022679"/>
    </source>
</evidence>
<dbReference type="InterPro" id="IPR000542">
    <property type="entry name" value="Carn_acyl_trans"/>
</dbReference>
<protein>
    <submittedName>
        <fullName evidence="8">Carnitine O-acetyltransferase</fullName>
    </submittedName>
</protein>
<name>A0A6J2KIW9_BOMMA</name>
<evidence type="ECO:0000313" key="8">
    <source>
        <dbReference type="RefSeq" id="XP_028040897.1"/>
    </source>
</evidence>
<evidence type="ECO:0000256" key="1">
    <source>
        <dbReference type="ARBA" id="ARBA00005232"/>
    </source>
</evidence>
<dbReference type="AlphaFoldDB" id="A0A6J2KIW9"/>
<comment type="similarity">
    <text evidence="1 5">Belongs to the carnitine/choline acetyltransferase family.</text>
</comment>
<dbReference type="Gene3D" id="3.30.559.10">
    <property type="entry name" value="Chloramphenicol acetyltransferase-like domain"/>
    <property type="match status" value="1"/>
</dbReference>
<dbReference type="CTD" id="1384"/>
<dbReference type="SUPFAM" id="SSF52777">
    <property type="entry name" value="CoA-dependent acyltransferases"/>
    <property type="match status" value="2"/>
</dbReference>
<keyword evidence="2 5" id="KW-0808">Transferase</keyword>
<evidence type="ECO:0000256" key="3">
    <source>
        <dbReference type="ARBA" id="ARBA00023315"/>
    </source>
</evidence>
<evidence type="ECO:0000256" key="5">
    <source>
        <dbReference type="RuleBase" id="RU003801"/>
    </source>
</evidence>
<dbReference type="GO" id="GO:0005777">
    <property type="term" value="C:peroxisome"/>
    <property type="evidence" value="ECO:0007669"/>
    <property type="project" value="TreeGrafter"/>
</dbReference>
<dbReference type="GO" id="GO:0019254">
    <property type="term" value="P:carnitine metabolic process, CoA-linked"/>
    <property type="evidence" value="ECO:0007669"/>
    <property type="project" value="TreeGrafter"/>
</dbReference>
<dbReference type="PANTHER" id="PTHR22589">
    <property type="entry name" value="CARNITINE O-ACYLTRANSFERASE"/>
    <property type="match status" value="1"/>
</dbReference>
<dbReference type="KEGG" id="bman:114250974"/>
<dbReference type="RefSeq" id="XP_028040897.1">
    <property type="nucleotide sequence ID" value="XM_028185096.1"/>
</dbReference>
<dbReference type="GO" id="GO:0004092">
    <property type="term" value="F:carnitine O-acetyltransferase activity"/>
    <property type="evidence" value="ECO:0007669"/>
    <property type="project" value="TreeGrafter"/>
</dbReference>
<sequence length="711" mass="80686">MLLHLTDFSRLNSAKCNKPINILTLWSHVILHTKSSYNFLYQHQHNNAVLSSLCRLIVVGRDENKRKSIKNNHEFVSFIIPMLRRINIMNAYKGYLLEPYTCCHQITSNYVSAKYSTNVQNLPRLPVPKLETTLNKYLKTVRPHLNDQEYEITKSLVKDFISEGSTGQKLQSLLENRAEHHSNWLEQWWLNTAYLEYRDPVVIFSSPGLVFPFRQFNTRKEQLLYAAKTLLAAADYKALIDGDKIPVEMMGKNPLDMSQYKKIFGTCRIPWEKRDKLSYNNSKHVTVIHNNHIFHVDVWGEDDILLSEDQLVQSLEKVMELSSTPTEDGIGILTSENRDTWAKAYQILIKDKTNEDSLIDIEKSLAVLCLDAPVGLWKCADPNARRNLAGAQTIHGGGSKANGGNRWFDKTVQFIVGADGVTGLTYEHSPAEGQPIAVMTDYIVNYIDQGKGNKKPSAKPSEPKHLRFNVKPEVKEMIKASQTHLDRLVANLELNCFQYDKYGKNFIKSQKLSPDSYLQMAMQLAFYRLHNTPGAHYESAATRMYAGGRTETIRSCSIESIEFAKAMLNPQIAPKEKLTKLQNAINGHKDYTVQALQGFGVDRHLLGLKLIALENGIELPKLYTDPGYTRSAHMRISTSQVACKCDGFMCYGPLVPDGYATCYNPRDNDVNFATSAFVENPATSCDKYRQALEQSLQDMHDLLLKVTKSKL</sequence>
<dbReference type="PANTHER" id="PTHR22589:SF103">
    <property type="entry name" value="CARNITINE O-ACETYL-TRANSFERASE, ISOFORM A-RELATED"/>
    <property type="match status" value="1"/>
</dbReference>